<keyword evidence="6" id="KW-0482">Metalloprotease</keyword>
<sequence>MRDVAVILMEARTGREKQRYTEGKTRQVAGCVPVNKQTRQVLLVTQRKKSGWVLPKGGWENDESQQEAAVRETYEEGTVQPPSLRGDIVPITLSKYSFNLSSFLSSFVFLFRPSLLAAGAKGRVTHFLGQWDSLTINNATGCPKKMFLFFEMEVDSVEDKWPEMQERNRAWFAYEEAVKMIGEPYMRDVLKQCSLAPPSNQNTTASIGSTNAIPFTQSPPFPRAFSTSLSRASPALSSSLYHYPQTRFSKCVSVIARTAPSTTSSSSTTPTTSTRSLYTLRPPPPPSRSRLPPYSGYERFSSAVPIYRKRIFWMYVGVFGGFFGYYYVSHLEDVPITGRRRFMSVSSKQEEYMAQQAYKEVMHKFGHRILPAWHPDSKIVKKVAEKIIKVSPIQHLNWQFHVIASDEKNAFVLPGGKVFVFTGILPVTQNEDGLATVLGHEIAHQVARHNAEKLSYAFVGNWNSMEVEADEIGLYLMAQACYDPAEATRLWERMDRLQRQSPPQFLSTHPSHKTRQKKIREWLPKAHQLQEQSDCQHEIDEFAYAIKQLRPQWVSW</sequence>
<dbReference type="InterPro" id="IPR047198">
    <property type="entry name" value="DDP-like_NUDIX"/>
</dbReference>
<keyword evidence="4" id="KW-0378">Hydrolase</keyword>
<dbReference type="Pfam" id="PF01435">
    <property type="entry name" value="Peptidase_M48"/>
    <property type="match status" value="2"/>
</dbReference>
<keyword evidence="2" id="KW-0645">Protease</keyword>
<organism evidence="9 10">
    <name type="scientific">Paraglomus occultum</name>
    <dbReference type="NCBI Taxonomy" id="144539"/>
    <lineage>
        <taxon>Eukaryota</taxon>
        <taxon>Fungi</taxon>
        <taxon>Fungi incertae sedis</taxon>
        <taxon>Mucoromycota</taxon>
        <taxon>Glomeromycotina</taxon>
        <taxon>Glomeromycetes</taxon>
        <taxon>Paraglomerales</taxon>
        <taxon>Paraglomeraceae</taxon>
        <taxon>Paraglomus</taxon>
    </lineage>
</organism>
<feature type="region of interest" description="Disordered" evidence="7">
    <location>
        <begin position="259"/>
        <end position="292"/>
    </location>
</feature>
<evidence type="ECO:0000256" key="2">
    <source>
        <dbReference type="ARBA" id="ARBA00022670"/>
    </source>
</evidence>
<dbReference type="GO" id="GO:0006515">
    <property type="term" value="P:protein quality control for misfolded or incompletely synthesized proteins"/>
    <property type="evidence" value="ECO:0007669"/>
    <property type="project" value="TreeGrafter"/>
</dbReference>
<proteinExistence type="predicted"/>
<protein>
    <submittedName>
        <fullName evidence="9">3043_t:CDS:1</fullName>
    </submittedName>
</protein>
<dbReference type="CDD" id="cd07331">
    <property type="entry name" value="M48C_Oma1_like"/>
    <property type="match status" value="1"/>
</dbReference>
<dbReference type="CDD" id="cd04666">
    <property type="entry name" value="NUDIX_DIPP2_like_Nudt4"/>
    <property type="match status" value="1"/>
</dbReference>
<feature type="domain" description="Nudix hydrolase" evidence="8">
    <location>
        <begin position="24"/>
        <end position="194"/>
    </location>
</feature>
<feature type="compositionally biased region" description="Low complexity" evidence="7">
    <location>
        <begin position="259"/>
        <end position="280"/>
    </location>
</feature>
<evidence type="ECO:0000256" key="3">
    <source>
        <dbReference type="ARBA" id="ARBA00022723"/>
    </source>
</evidence>
<keyword evidence="5" id="KW-0862">Zinc</keyword>
<dbReference type="Gene3D" id="3.90.79.10">
    <property type="entry name" value="Nucleoside Triphosphate Pyrophosphohydrolase"/>
    <property type="match status" value="2"/>
</dbReference>
<evidence type="ECO:0000256" key="6">
    <source>
        <dbReference type="ARBA" id="ARBA00023049"/>
    </source>
</evidence>
<dbReference type="EMBL" id="CAJVPJ010000211">
    <property type="protein sequence ID" value="CAG8496122.1"/>
    <property type="molecule type" value="Genomic_DNA"/>
</dbReference>
<reference evidence="9" key="1">
    <citation type="submission" date="2021-06" db="EMBL/GenBank/DDBJ databases">
        <authorList>
            <person name="Kallberg Y."/>
            <person name="Tangrot J."/>
            <person name="Rosling A."/>
        </authorList>
    </citation>
    <scope>NUCLEOTIDE SEQUENCE</scope>
    <source>
        <strain evidence="9">IA702</strain>
    </source>
</reference>
<dbReference type="GO" id="GO:0005743">
    <property type="term" value="C:mitochondrial inner membrane"/>
    <property type="evidence" value="ECO:0007669"/>
    <property type="project" value="TreeGrafter"/>
</dbReference>
<dbReference type="PROSITE" id="PS51462">
    <property type="entry name" value="NUDIX"/>
    <property type="match status" value="1"/>
</dbReference>
<gene>
    <name evidence="9" type="ORF">POCULU_LOCUS2330</name>
</gene>
<comment type="caution">
    <text evidence="9">The sequence shown here is derived from an EMBL/GenBank/DDBJ whole genome shotgun (WGS) entry which is preliminary data.</text>
</comment>
<keyword evidence="10" id="KW-1185">Reference proteome</keyword>
<dbReference type="PANTHER" id="PTHR22726:SF1">
    <property type="entry name" value="METALLOENDOPEPTIDASE OMA1, MITOCHONDRIAL"/>
    <property type="match status" value="1"/>
</dbReference>
<evidence type="ECO:0000313" key="9">
    <source>
        <dbReference type="EMBL" id="CAG8496122.1"/>
    </source>
</evidence>
<name>A0A9N8ZHN8_9GLOM</name>
<dbReference type="PANTHER" id="PTHR22726">
    <property type="entry name" value="METALLOENDOPEPTIDASE OMA1"/>
    <property type="match status" value="1"/>
</dbReference>
<evidence type="ECO:0000259" key="8">
    <source>
        <dbReference type="PROSITE" id="PS51462"/>
    </source>
</evidence>
<dbReference type="GO" id="GO:0034982">
    <property type="term" value="P:mitochondrial protein processing"/>
    <property type="evidence" value="ECO:0007669"/>
    <property type="project" value="TreeGrafter"/>
</dbReference>
<evidence type="ECO:0000256" key="7">
    <source>
        <dbReference type="SAM" id="MobiDB-lite"/>
    </source>
</evidence>
<dbReference type="InterPro" id="IPR051156">
    <property type="entry name" value="Mito/Outer_Membr_Metalloprot"/>
</dbReference>
<dbReference type="InterPro" id="IPR000086">
    <property type="entry name" value="NUDIX_hydrolase_dom"/>
</dbReference>
<evidence type="ECO:0000256" key="1">
    <source>
        <dbReference type="ARBA" id="ARBA00001947"/>
    </source>
</evidence>
<dbReference type="Pfam" id="PF00293">
    <property type="entry name" value="NUDIX"/>
    <property type="match status" value="1"/>
</dbReference>
<evidence type="ECO:0000313" key="10">
    <source>
        <dbReference type="Proteomes" id="UP000789572"/>
    </source>
</evidence>
<dbReference type="SUPFAM" id="SSF55811">
    <property type="entry name" value="Nudix"/>
    <property type="match status" value="1"/>
</dbReference>
<dbReference type="GO" id="GO:0004222">
    <property type="term" value="F:metalloendopeptidase activity"/>
    <property type="evidence" value="ECO:0007669"/>
    <property type="project" value="InterPro"/>
</dbReference>
<dbReference type="Gene3D" id="3.30.2010.10">
    <property type="entry name" value="Metalloproteases ('zincins'), catalytic domain"/>
    <property type="match status" value="1"/>
</dbReference>
<evidence type="ECO:0000256" key="5">
    <source>
        <dbReference type="ARBA" id="ARBA00022833"/>
    </source>
</evidence>
<dbReference type="InterPro" id="IPR001915">
    <property type="entry name" value="Peptidase_M48"/>
</dbReference>
<dbReference type="GO" id="GO:0046872">
    <property type="term" value="F:metal ion binding"/>
    <property type="evidence" value="ECO:0007669"/>
    <property type="project" value="UniProtKB-KW"/>
</dbReference>
<accession>A0A9N8ZHN8</accession>
<comment type="cofactor">
    <cofactor evidence="1">
        <name>Zn(2+)</name>
        <dbReference type="ChEBI" id="CHEBI:29105"/>
    </cofactor>
</comment>
<dbReference type="Proteomes" id="UP000789572">
    <property type="component" value="Unassembled WGS sequence"/>
</dbReference>
<evidence type="ECO:0000256" key="4">
    <source>
        <dbReference type="ARBA" id="ARBA00022801"/>
    </source>
</evidence>
<keyword evidence="3" id="KW-0479">Metal-binding</keyword>
<dbReference type="OrthoDB" id="7464992at2759"/>
<dbReference type="GO" id="GO:0016462">
    <property type="term" value="F:pyrophosphatase activity"/>
    <property type="evidence" value="ECO:0007669"/>
    <property type="project" value="InterPro"/>
</dbReference>
<dbReference type="AlphaFoldDB" id="A0A9N8ZHN8"/>
<dbReference type="InterPro" id="IPR015797">
    <property type="entry name" value="NUDIX_hydrolase-like_dom_sf"/>
</dbReference>